<evidence type="ECO:0000256" key="9">
    <source>
        <dbReference type="SAM" id="Phobius"/>
    </source>
</evidence>
<evidence type="ECO:0000313" key="11">
    <source>
        <dbReference type="Proteomes" id="UP000774326"/>
    </source>
</evidence>
<dbReference type="PANTHER" id="PTHR13085:SF0">
    <property type="entry name" value="SIGNAL PEPTIDASE COMPLEX SUBUNIT 2"/>
    <property type="match status" value="1"/>
</dbReference>
<comment type="similarity">
    <text evidence="2">Belongs to the SPCS2 family.</text>
</comment>
<keyword evidence="6 9" id="KW-1133">Transmembrane helix</keyword>
<evidence type="ECO:0000256" key="2">
    <source>
        <dbReference type="ARBA" id="ARBA00007324"/>
    </source>
</evidence>
<dbReference type="OrthoDB" id="29558at2759"/>
<keyword evidence="4 9" id="KW-0812">Transmembrane</keyword>
<dbReference type="GO" id="GO:0006465">
    <property type="term" value="P:signal peptide processing"/>
    <property type="evidence" value="ECO:0007669"/>
    <property type="project" value="InterPro"/>
</dbReference>
<name>A0A9P8Q6S1_WICPI</name>
<dbReference type="GO" id="GO:0045047">
    <property type="term" value="P:protein targeting to ER"/>
    <property type="evidence" value="ECO:0007669"/>
    <property type="project" value="TreeGrafter"/>
</dbReference>
<dbReference type="AlphaFoldDB" id="A0A9P8Q6S1"/>
<dbReference type="InterPro" id="IPR009582">
    <property type="entry name" value="Spc2/SPCS2"/>
</dbReference>
<feature type="transmembrane region" description="Helical" evidence="9">
    <location>
        <begin position="71"/>
        <end position="90"/>
    </location>
</feature>
<keyword evidence="11" id="KW-1185">Reference proteome</keyword>
<dbReference type="Pfam" id="PF06703">
    <property type="entry name" value="SPC25"/>
    <property type="match status" value="1"/>
</dbReference>
<reference evidence="10" key="1">
    <citation type="journal article" date="2021" name="Open Biol.">
        <title>Shared evolutionary footprints suggest mitochondrial oxidative damage underlies multiple complex I losses in fungi.</title>
        <authorList>
            <person name="Schikora-Tamarit M.A."/>
            <person name="Marcet-Houben M."/>
            <person name="Nosek J."/>
            <person name="Gabaldon T."/>
        </authorList>
    </citation>
    <scope>NUCLEOTIDE SEQUENCE</scope>
    <source>
        <strain evidence="10">CBS2887</strain>
    </source>
</reference>
<evidence type="ECO:0000256" key="8">
    <source>
        <dbReference type="ARBA" id="ARBA00045608"/>
    </source>
</evidence>
<keyword evidence="7 9" id="KW-0472">Membrane</keyword>
<organism evidence="10 11">
    <name type="scientific">Wickerhamomyces pijperi</name>
    <name type="common">Yeast</name>
    <name type="synonym">Pichia pijperi</name>
    <dbReference type="NCBI Taxonomy" id="599730"/>
    <lineage>
        <taxon>Eukaryota</taxon>
        <taxon>Fungi</taxon>
        <taxon>Dikarya</taxon>
        <taxon>Ascomycota</taxon>
        <taxon>Saccharomycotina</taxon>
        <taxon>Saccharomycetes</taxon>
        <taxon>Phaffomycetales</taxon>
        <taxon>Wickerhamomycetaceae</taxon>
        <taxon>Wickerhamomyces</taxon>
    </lineage>
</organism>
<evidence type="ECO:0000256" key="6">
    <source>
        <dbReference type="ARBA" id="ARBA00022989"/>
    </source>
</evidence>
<evidence type="ECO:0000256" key="7">
    <source>
        <dbReference type="ARBA" id="ARBA00023136"/>
    </source>
</evidence>
<gene>
    <name evidence="10" type="ORF">WICPIJ_005163</name>
</gene>
<accession>A0A9P8Q6S1</accession>
<reference evidence="10" key="2">
    <citation type="submission" date="2021-01" db="EMBL/GenBank/DDBJ databases">
        <authorList>
            <person name="Schikora-Tamarit M.A."/>
        </authorList>
    </citation>
    <scope>NUCLEOTIDE SEQUENCE</scope>
    <source>
        <strain evidence="10">CBS2887</strain>
    </source>
</reference>
<keyword evidence="5" id="KW-0256">Endoplasmic reticulum</keyword>
<protein>
    <recommendedName>
        <fullName evidence="3">Signal peptidase complex subunit 2</fullName>
    </recommendedName>
</protein>
<evidence type="ECO:0000313" key="10">
    <source>
        <dbReference type="EMBL" id="KAH3683864.1"/>
    </source>
</evidence>
<evidence type="ECO:0000256" key="1">
    <source>
        <dbReference type="ARBA" id="ARBA00004477"/>
    </source>
</evidence>
<comment type="subcellular location">
    <subcellularLocation>
        <location evidence="1">Endoplasmic reticulum membrane</location>
        <topology evidence="1">Multi-pass membrane protein</topology>
    </subcellularLocation>
</comment>
<dbReference type="EMBL" id="JAEUBG010002892">
    <property type="protein sequence ID" value="KAH3683864.1"/>
    <property type="molecule type" value="Genomic_DNA"/>
</dbReference>
<proteinExistence type="inferred from homology"/>
<dbReference type="PANTHER" id="PTHR13085">
    <property type="entry name" value="MICROSOMAL SIGNAL PEPTIDASE 25 KDA SUBUNIT"/>
    <property type="match status" value="1"/>
</dbReference>
<evidence type="ECO:0000256" key="4">
    <source>
        <dbReference type="ARBA" id="ARBA00022692"/>
    </source>
</evidence>
<comment type="function">
    <text evidence="8">Component of the signal peptidase complex (SPC) which catalyzes the cleavage of N-terminal signal sequences from nascent proteins as they are translocated into the lumen of the endoplasmic reticulum. Enhances the enzymatic activity of SPC and facilitates the interactions between different components of the translocation site.</text>
</comment>
<dbReference type="Proteomes" id="UP000774326">
    <property type="component" value="Unassembled WGS sequence"/>
</dbReference>
<evidence type="ECO:0000256" key="5">
    <source>
        <dbReference type="ARBA" id="ARBA00022824"/>
    </source>
</evidence>
<sequence>MTDFSTSNIHSISDLRQGTDLKIGPSLIGLGYKESHLLTDTRLALGYLSAAFAAGTFYIEKNFSFKDGFNYTAILVGLYFLVIGVIMLHSKFVEKDIIYRGSNKEGESLEIRGLFNKNEPIYQLTIKVTKKDGKVEEIKKGLKYTEIFDKFGNLHLKELQNWFKETLASKGK</sequence>
<evidence type="ECO:0000256" key="3">
    <source>
        <dbReference type="ARBA" id="ARBA00017057"/>
    </source>
</evidence>
<dbReference type="GO" id="GO:0005787">
    <property type="term" value="C:signal peptidase complex"/>
    <property type="evidence" value="ECO:0007669"/>
    <property type="project" value="InterPro"/>
</dbReference>
<comment type="caution">
    <text evidence="10">The sequence shown here is derived from an EMBL/GenBank/DDBJ whole genome shotgun (WGS) entry which is preliminary data.</text>
</comment>